<keyword evidence="3 10" id="KW-0378">Hydrolase</keyword>
<dbReference type="InterPro" id="IPR052720">
    <property type="entry name" value="Glycosyl_hydrolase_97"/>
</dbReference>
<feature type="domain" description="Glycosyl-hydrolase 97 N-terminal" evidence="8">
    <location>
        <begin position="27"/>
        <end position="301"/>
    </location>
</feature>
<evidence type="ECO:0000256" key="4">
    <source>
        <dbReference type="ARBA" id="ARBA00022837"/>
    </source>
</evidence>
<evidence type="ECO:0000259" key="9">
    <source>
        <dbReference type="Pfam" id="PF14509"/>
    </source>
</evidence>
<evidence type="ECO:0000259" key="8">
    <source>
        <dbReference type="Pfam" id="PF14508"/>
    </source>
</evidence>
<keyword evidence="4" id="KW-0106">Calcium</keyword>
<evidence type="ECO:0000259" key="7">
    <source>
        <dbReference type="Pfam" id="PF10566"/>
    </source>
</evidence>
<dbReference type="GO" id="GO:0030246">
    <property type="term" value="F:carbohydrate binding"/>
    <property type="evidence" value="ECO:0007669"/>
    <property type="project" value="InterPro"/>
</dbReference>
<dbReference type="InterPro" id="IPR029486">
    <property type="entry name" value="GH97_N"/>
</dbReference>
<comment type="caution">
    <text evidence="10">The sequence shown here is derived from an EMBL/GenBank/DDBJ whole genome shotgun (WGS) entry which is preliminary data.</text>
</comment>
<dbReference type="InterPro" id="IPR017853">
    <property type="entry name" value="GH"/>
</dbReference>
<keyword evidence="5 10" id="KW-0326">Glycosidase</keyword>
<evidence type="ECO:0000313" key="11">
    <source>
        <dbReference type="Proteomes" id="UP000563094"/>
    </source>
</evidence>
<dbReference type="PANTHER" id="PTHR35803">
    <property type="entry name" value="GLUCAN 1,4-ALPHA-GLUCOSIDASE SUSB-RELATED"/>
    <property type="match status" value="1"/>
</dbReference>
<dbReference type="Pfam" id="PF14509">
    <property type="entry name" value="GH97_C"/>
    <property type="match status" value="1"/>
</dbReference>
<evidence type="ECO:0000256" key="2">
    <source>
        <dbReference type="ARBA" id="ARBA00011245"/>
    </source>
</evidence>
<accession>A0A839GWF1</accession>
<dbReference type="InterPro" id="IPR019563">
    <property type="entry name" value="GH97_catalytic"/>
</dbReference>
<comment type="cofactor">
    <cofactor evidence="1">
        <name>Ca(2+)</name>
        <dbReference type="ChEBI" id="CHEBI:29108"/>
    </cofactor>
</comment>
<dbReference type="SUPFAM" id="SSF51445">
    <property type="entry name" value="(Trans)glycosidases"/>
    <property type="match status" value="1"/>
</dbReference>
<dbReference type="Gene3D" id="3.20.20.70">
    <property type="entry name" value="Aldolase class I"/>
    <property type="match status" value="1"/>
</dbReference>
<dbReference type="GO" id="GO:0004558">
    <property type="term" value="F:alpha-1,4-glucosidase activity"/>
    <property type="evidence" value="ECO:0007669"/>
    <property type="project" value="UniProtKB-EC"/>
</dbReference>
<dbReference type="InterPro" id="IPR029483">
    <property type="entry name" value="GH97_C"/>
</dbReference>
<gene>
    <name evidence="10" type="ORF">FHS90_003932</name>
</gene>
<evidence type="ECO:0000256" key="5">
    <source>
        <dbReference type="ARBA" id="ARBA00023295"/>
    </source>
</evidence>
<comment type="subunit">
    <text evidence="2">Monomer.</text>
</comment>
<keyword evidence="6" id="KW-0732">Signal</keyword>
<proteinExistence type="predicted"/>
<protein>
    <submittedName>
        <fullName evidence="10">Alpha-glucosidase</fullName>
        <ecNumber evidence="10">3.2.1.20</ecNumber>
    </submittedName>
</protein>
<dbReference type="EMBL" id="JACJIQ010000019">
    <property type="protein sequence ID" value="MBA9079197.1"/>
    <property type="molecule type" value="Genomic_DNA"/>
</dbReference>
<dbReference type="AlphaFoldDB" id="A0A839GWF1"/>
<organism evidence="10 11">
    <name type="scientific">Rufibacter quisquiliarum</name>
    <dbReference type="NCBI Taxonomy" id="1549639"/>
    <lineage>
        <taxon>Bacteria</taxon>
        <taxon>Pseudomonadati</taxon>
        <taxon>Bacteroidota</taxon>
        <taxon>Cytophagia</taxon>
        <taxon>Cytophagales</taxon>
        <taxon>Hymenobacteraceae</taxon>
        <taxon>Rufibacter</taxon>
    </lineage>
</organism>
<dbReference type="InterPro" id="IPR013780">
    <property type="entry name" value="Glyco_hydro_b"/>
</dbReference>
<dbReference type="RefSeq" id="WP_182514162.1">
    <property type="nucleotide sequence ID" value="NZ_JACJIQ010000019.1"/>
</dbReference>
<dbReference type="Pfam" id="PF10566">
    <property type="entry name" value="Glyco_hydro_97"/>
    <property type="match status" value="1"/>
</dbReference>
<dbReference type="Pfam" id="PF14508">
    <property type="entry name" value="GH97_N"/>
    <property type="match status" value="1"/>
</dbReference>
<reference evidence="10 11" key="1">
    <citation type="submission" date="2020-08" db="EMBL/GenBank/DDBJ databases">
        <title>Genomic Encyclopedia of Type Strains, Phase IV (KMG-IV): sequencing the most valuable type-strain genomes for metagenomic binning, comparative biology and taxonomic classification.</title>
        <authorList>
            <person name="Goeker M."/>
        </authorList>
    </citation>
    <scope>NUCLEOTIDE SEQUENCE [LARGE SCALE GENOMIC DNA]</scope>
    <source>
        <strain evidence="10 11">DSM 29854</strain>
    </source>
</reference>
<dbReference type="InterPro" id="IPR013785">
    <property type="entry name" value="Aldolase_TIM"/>
</dbReference>
<dbReference type="InterPro" id="IPR014718">
    <property type="entry name" value="GH-type_carb-bd"/>
</dbReference>
<sequence length="671" mass="75839">MMYRLLFLILMVSVGLSASAQQQHTLLSPDGKITVTVDLKDKITYGVRHEADVVLAPSPISMKLAGGETLGTKPKLQKAQKTAVNQTIQAPVYKRAVINDQYNELVLTFKGDYRVIFRAYNDGVAYRFATSKKKDFVVEGEEATFHFPADQTAIVPYVKLEKKTSTEKKSSIESQFWNSFENTYIHSPLSKLDPKRLAFLPLAVEVTPKKKVVITEADLENYPGMFLANQNGGTSLKGVFAPYPKKVEQGGHNQLQLLVKERENFIAKAKGTRLFPWRTLVISSQDKELADSDMVYKLASPSRVKDVSWIKPGKVAWDWWNAWNIGGVDFKSGINNATYKHYIDFAAANKIQYVILDEGWAVKLQADLLKVIPEIDLKEIVSYARQKKVDIILWAGYHAFDRDMENVTRHYASMGVKGFKVDFMDRDDQQAVEFYNRAAEIGAKYKMLIDFHGAYKPTGLQRTYPNVINFEGVHGLEQMKWSDPDVDQVTYDVTMPYIRMLAGPIDYTQGAMRNATKANYRPVYSEPMSQGTRVRQLAMYVVYEAPLNMLADSPTNYMKEKESTAFISAVPEVWDNTVALDGKIGEHIAIARRKGNEWYVGALTNWDARDLELDLSFLGEGSFQAEVFKDGVNADKLASDYVHQTVEVPQNRKLKISMAPGGGYVCRIYKK</sequence>
<feature type="chain" id="PRO_5032923730" evidence="6">
    <location>
        <begin position="21"/>
        <end position="671"/>
    </location>
</feature>
<evidence type="ECO:0000313" key="10">
    <source>
        <dbReference type="EMBL" id="MBA9079197.1"/>
    </source>
</evidence>
<dbReference type="PANTHER" id="PTHR35803:SF2">
    <property type="entry name" value="RETAINING ALPHA-GALACTOSIDASE"/>
    <property type="match status" value="1"/>
</dbReference>
<dbReference type="Proteomes" id="UP000563094">
    <property type="component" value="Unassembled WGS sequence"/>
</dbReference>
<feature type="domain" description="Glycosyl-hydrolase 97 catalytic" evidence="7">
    <location>
        <begin position="319"/>
        <end position="473"/>
    </location>
</feature>
<evidence type="ECO:0000256" key="6">
    <source>
        <dbReference type="SAM" id="SignalP"/>
    </source>
</evidence>
<dbReference type="Gene3D" id="2.70.98.10">
    <property type="match status" value="1"/>
</dbReference>
<name>A0A839GWF1_9BACT</name>
<feature type="domain" description="Glycosyl-hydrolase 97 C-terminal oligomerisation" evidence="9">
    <location>
        <begin position="573"/>
        <end position="668"/>
    </location>
</feature>
<evidence type="ECO:0000256" key="1">
    <source>
        <dbReference type="ARBA" id="ARBA00001913"/>
    </source>
</evidence>
<dbReference type="EC" id="3.2.1.20" evidence="10"/>
<dbReference type="Gene3D" id="2.60.40.1180">
    <property type="entry name" value="Golgi alpha-mannosidase II"/>
    <property type="match status" value="1"/>
</dbReference>
<keyword evidence="11" id="KW-1185">Reference proteome</keyword>
<feature type="signal peptide" evidence="6">
    <location>
        <begin position="1"/>
        <end position="20"/>
    </location>
</feature>
<evidence type="ECO:0000256" key="3">
    <source>
        <dbReference type="ARBA" id="ARBA00022801"/>
    </source>
</evidence>